<dbReference type="Proteomes" id="UP001271769">
    <property type="component" value="Unassembled WGS sequence"/>
</dbReference>
<keyword evidence="2" id="KW-1185">Reference proteome</keyword>
<name>A0ABU5E037_9PROT</name>
<evidence type="ECO:0000313" key="2">
    <source>
        <dbReference type="Proteomes" id="UP001271769"/>
    </source>
</evidence>
<reference evidence="1 2" key="1">
    <citation type="journal article" date="2013" name="Antonie Van Leeuwenhoek">
        <title>Dongia rigui sp. nov., isolated from freshwater of a large wetland in Korea.</title>
        <authorList>
            <person name="Baik K.S."/>
            <person name="Hwang Y.M."/>
            <person name="Choi J.S."/>
            <person name="Kwon J."/>
            <person name="Seong C.N."/>
        </authorList>
    </citation>
    <scope>NUCLEOTIDE SEQUENCE [LARGE SCALE GENOMIC DNA]</scope>
    <source>
        <strain evidence="1 2">04SU4-P</strain>
    </source>
</reference>
<sequence>MISEWRRLTFTMDELATAILQYLLQTNKITEKESLGKILIVGDDSLQVNATVKGGDKPEGRIIELKSETLGALLLTHCIRSKIPVAKRAKKSIMKHEDKLALILSID</sequence>
<organism evidence="1 2">
    <name type="scientific">Dongia rigui</name>
    <dbReference type="NCBI Taxonomy" id="940149"/>
    <lineage>
        <taxon>Bacteria</taxon>
        <taxon>Pseudomonadati</taxon>
        <taxon>Pseudomonadota</taxon>
        <taxon>Alphaproteobacteria</taxon>
        <taxon>Rhodospirillales</taxon>
        <taxon>Dongiaceae</taxon>
        <taxon>Dongia</taxon>
    </lineage>
</organism>
<evidence type="ECO:0000313" key="1">
    <source>
        <dbReference type="EMBL" id="MDY0872921.1"/>
    </source>
</evidence>
<proteinExistence type="predicted"/>
<dbReference type="RefSeq" id="WP_320501392.1">
    <property type="nucleotide sequence ID" value="NZ_JAXCLX010000002.1"/>
</dbReference>
<protein>
    <submittedName>
        <fullName evidence="1">Uncharacterized protein</fullName>
    </submittedName>
</protein>
<comment type="caution">
    <text evidence="1">The sequence shown here is derived from an EMBL/GenBank/DDBJ whole genome shotgun (WGS) entry which is preliminary data.</text>
</comment>
<accession>A0ABU5E037</accession>
<gene>
    <name evidence="1" type="ORF">SMD31_13345</name>
</gene>
<dbReference type="EMBL" id="JAXCLX010000002">
    <property type="protein sequence ID" value="MDY0872921.1"/>
    <property type="molecule type" value="Genomic_DNA"/>
</dbReference>